<keyword evidence="11" id="KW-1185">Reference proteome</keyword>
<evidence type="ECO:0000256" key="5">
    <source>
        <dbReference type="ARBA" id="ARBA00022989"/>
    </source>
</evidence>
<dbReference type="GO" id="GO:0016020">
    <property type="term" value="C:membrane"/>
    <property type="evidence" value="ECO:0007669"/>
    <property type="project" value="UniProtKB-SubCell"/>
</dbReference>
<keyword evidence="5" id="KW-1133">Transmembrane helix</keyword>
<evidence type="ECO:0000313" key="11">
    <source>
        <dbReference type="Proteomes" id="UP000770661"/>
    </source>
</evidence>
<dbReference type="SMART" id="SM00192">
    <property type="entry name" value="LDLa"/>
    <property type="match status" value="1"/>
</dbReference>
<dbReference type="CDD" id="cd00112">
    <property type="entry name" value="LDLa"/>
    <property type="match status" value="1"/>
</dbReference>
<gene>
    <name evidence="10" type="primary">LRP2_2</name>
    <name evidence="10" type="ORF">GWK47_030692</name>
</gene>
<keyword evidence="10" id="KW-0449">Lipoprotein</keyword>
<keyword evidence="7 9" id="KW-1015">Disulfide bond</keyword>
<accession>A0A8J4YX83</accession>
<feature type="disulfide bond" evidence="9">
    <location>
        <begin position="52"/>
        <end position="67"/>
    </location>
</feature>
<keyword evidence="8" id="KW-0325">Glycoprotein</keyword>
<dbReference type="Proteomes" id="UP000770661">
    <property type="component" value="Unassembled WGS sequence"/>
</dbReference>
<comment type="subcellular location">
    <subcellularLocation>
        <location evidence="1">Membrane</location>
        <topology evidence="1">Single-pass membrane protein</topology>
    </subcellularLocation>
</comment>
<dbReference type="InterPro" id="IPR002172">
    <property type="entry name" value="LDrepeatLR_classA_rpt"/>
</dbReference>
<keyword evidence="4" id="KW-0677">Repeat</keyword>
<dbReference type="InterPro" id="IPR036055">
    <property type="entry name" value="LDL_receptor-like_sf"/>
</dbReference>
<dbReference type="PROSITE" id="PS50068">
    <property type="entry name" value="LDLRA_2"/>
    <property type="match status" value="1"/>
</dbReference>
<evidence type="ECO:0000256" key="7">
    <source>
        <dbReference type="ARBA" id="ARBA00023157"/>
    </source>
</evidence>
<evidence type="ECO:0000256" key="4">
    <source>
        <dbReference type="ARBA" id="ARBA00022737"/>
    </source>
</evidence>
<comment type="caution">
    <text evidence="10">The sequence shown here is derived from an EMBL/GenBank/DDBJ whole genome shotgun (WGS) entry which is preliminary data.</text>
</comment>
<organism evidence="10 11">
    <name type="scientific">Chionoecetes opilio</name>
    <name type="common">Atlantic snow crab</name>
    <name type="synonym">Cancer opilio</name>
    <dbReference type="NCBI Taxonomy" id="41210"/>
    <lineage>
        <taxon>Eukaryota</taxon>
        <taxon>Metazoa</taxon>
        <taxon>Ecdysozoa</taxon>
        <taxon>Arthropoda</taxon>
        <taxon>Crustacea</taxon>
        <taxon>Multicrustacea</taxon>
        <taxon>Malacostraca</taxon>
        <taxon>Eumalacostraca</taxon>
        <taxon>Eucarida</taxon>
        <taxon>Decapoda</taxon>
        <taxon>Pleocyemata</taxon>
        <taxon>Brachyura</taxon>
        <taxon>Eubrachyura</taxon>
        <taxon>Majoidea</taxon>
        <taxon>Majidae</taxon>
        <taxon>Chionoecetes</taxon>
    </lineage>
</organism>
<dbReference type="OrthoDB" id="10072370at2759"/>
<sequence>MGPTTVPQTTDGKKPPVNRLQATRRIGAQRACRKTEFTCQDTGRCLPLAWKCDGQRDCLDGDDEGRCPKVKRCDLQRGQFACGQIPNASRSRKCVMASVTVLMTVMRGGNVKSCALPPCVVMAASGRPVAPDALVPIQPHFDDQGTTCVGELAKKS</sequence>
<dbReference type="EMBL" id="JACEEZ010001399">
    <property type="protein sequence ID" value="KAG0729269.1"/>
    <property type="molecule type" value="Genomic_DNA"/>
</dbReference>
<dbReference type="SUPFAM" id="SSF57424">
    <property type="entry name" value="LDL receptor-like module"/>
    <property type="match status" value="1"/>
</dbReference>
<dbReference type="InterPro" id="IPR023415">
    <property type="entry name" value="LDLR_class-A_CS"/>
</dbReference>
<dbReference type="Pfam" id="PF00057">
    <property type="entry name" value="Ldl_recept_a"/>
    <property type="match status" value="1"/>
</dbReference>
<dbReference type="FunFam" id="4.10.400.10:FF:000002">
    <property type="entry name" value="Low-density lipoprotein receptor-related protein 1"/>
    <property type="match status" value="1"/>
</dbReference>
<dbReference type="PROSITE" id="PS01209">
    <property type="entry name" value="LDLRA_1"/>
    <property type="match status" value="1"/>
</dbReference>
<evidence type="ECO:0000256" key="2">
    <source>
        <dbReference type="ARBA" id="ARBA00022692"/>
    </source>
</evidence>
<dbReference type="Gene3D" id="4.10.400.10">
    <property type="entry name" value="Low-density Lipoprotein Receptor"/>
    <property type="match status" value="1"/>
</dbReference>
<evidence type="ECO:0000256" key="6">
    <source>
        <dbReference type="ARBA" id="ARBA00023136"/>
    </source>
</evidence>
<name>A0A8J4YX83_CHIOP</name>
<reference evidence="10" key="1">
    <citation type="submission" date="2020-07" db="EMBL/GenBank/DDBJ databases">
        <title>The High-quality genome of the commercially important snow crab, Chionoecetes opilio.</title>
        <authorList>
            <person name="Jeong J.-H."/>
            <person name="Ryu S."/>
        </authorList>
    </citation>
    <scope>NUCLEOTIDE SEQUENCE</scope>
    <source>
        <strain evidence="10">MADBK_172401_WGS</strain>
        <tissue evidence="10">Digestive gland</tissue>
    </source>
</reference>
<keyword evidence="2" id="KW-0812">Transmembrane</keyword>
<keyword evidence="3" id="KW-0732">Signal</keyword>
<keyword evidence="10" id="KW-0675">Receptor</keyword>
<proteinExistence type="predicted"/>
<evidence type="ECO:0000256" key="3">
    <source>
        <dbReference type="ARBA" id="ARBA00022729"/>
    </source>
</evidence>
<evidence type="ECO:0000313" key="10">
    <source>
        <dbReference type="EMBL" id="KAG0729269.1"/>
    </source>
</evidence>
<dbReference type="AlphaFoldDB" id="A0A8J4YX83"/>
<evidence type="ECO:0000256" key="9">
    <source>
        <dbReference type="PROSITE-ProRule" id="PRU00124"/>
    </source>
</evidence>
<evidence type="ECO:0000256" key="1">
    <source>
        <dbReference type="ARBA" id="ARBA00004167"/>
    </source>
</evidence>
<keyword evidence="6" id="KW-0472">Membrane</keyword>
<comment type="caution">
    <text evidence="9">Lacks conserved residue(s) required for the propagation of feature annotation.</text>
</comment>
<evidence type="ECO:0000256" key="8">
    <source>
        <dbReference type="ARBA" id="ARBA00023180"/>
    </source>
</evidence>
<protein>
    <submittedName>
        <fullName evidence="10">Low-density lipoprotein receptor-related protein 2</fullName>
    </submittedName>
</protein>